<dbReference type="Proteomes" id="UP000800200">
    <property type="component" value="Unassembled WGS sequence"/>
</dbReference>
<gene>
    <name evidence="1" type="ORF">K469DRAFT_73097</name>
</gene>
<evidence type="ECO:0000313" key="1">
    <source>
        <dbReference type="EMBL" id="KAF2188932.1"/>
    </source>
</evidence>
<keyword evidence="2" id="KW-1185">Reference proteome</keyword>
<proteinExistence type="predicted"/>
<dbReference type="AlphaFoldDB" id="A0A6A6EDR3"/>
<evidence type="ECO:0000313" key="2">
    <source>
        <dbReference type="Proteomes" id="UP000800200"/>
    </source>
</evidence>
<name>A0A6A6EDR3_9PEZI</name>
<accession>A0A6A6EDR3</accession>
<reference evidence="1" key="1">
    <citation type="journal article" date="2020" name="Stud. Mycol.">
        <title>101 Dothideomycetes genomes: a test case for predicting lifestyles and emergence of pathogens.</title>
        <authorList>
            <person name="Haridas S."/>
            <person name="Albert R."/>
            <person name="Binder M."/>
            <person name="Bloem J."/>
            <person name="Labutti K."/>
            <person name="Salamov A."/>
            <person name="Andreopoulos B."/>
            <person name="Baker S."/>
            <person name="Barry K."/>
            <person name="Bills G."/>
            <person name="Bluhm B."/>
            <person name="Cannon C."/>
            <person name="Castanera R."/>
            <person name="Culley D."/>
            <person name="Daum C."/>
            <person name="Ezra D."/>
            <person name="Gonzalez J."/>
            <person name="Henrissat B."/>
            <person name="Kuo A."/>
            <person name="Liang C."/>
            <person name="Lipzen A."/>
            <person name="Lutzoni F."/>
            <person name="Magnuson J."/>
            <person name="Mondo S."/>
            <person name="Nolan M."/>
            <person name="Ohm R."/>
            <person name="Pangilinan J."/>
            <person name="Park H.-J."/>
            <person name="Ramirez L."/>
            <person name="Alfaro M."/>
            <person name="Sun H."/>
            <person name="Tritt A."/>
            <person name="Yoshinaga Y."/>
            <person name="Zwiers L.-H."/>
            <person name="Turgeon B."/>
            <person name="Goodwin S."/>
            <person name="Spatafora J."/>
            <person name="Crous P."/>
            <person name="Grigoriev I."/>
        </authorList>
    </citation>
    <scope>NUCLEOTIDE SEQUENCE</scope>
    <source>
        <strain evidence="1">CBS 207.26</strain>
    </source>
</reference>
<dbReference type="EMBL" id="ML994622">
    <property type="protein sequence ID" value="KAF2188932.1"/>
    <property type="molecule type" value="Genomic_DNA"/>
</dbReference>
<organism evidence="1 2">
    <name type="scientific">Zopfia rhizophila CBS 207.26</name>
    <dbReference type="NCBI Taxonomy" id="1314779"/>
    <lineage>
        <taxon>Eukaryota</taxon>
        <taxon>Fungi</taxon>
        <taxon>Dikarya</taxon>
        <taxon>Ascomycota</taxon>
        <taxon>Pezizomycotina</taxon>
        <taxon>Dothideomycetes</taxon>
        <taxon>Dothideomycetes incertae sedis</taxon>
        <taxon>Zopfiaceae</taxon>
        <taxon>Zopfia</taxon>
    </lineage>
</organism>
<sequence>MPHNKFLLTPNYPNNAPGEFANLPSSLSPFPDPLTPPNSHLPPLLPIPRRLPLNTAPLIALRPLHIIIPSNFLPLLSTSTPSKLNKRILRVIRLQNRTRGLVYCF</sequence>
<protein>
    <submittedName>
        <fullName evidence="1">Uncharacterized protein</fullName>
    </submittedName>
</protein>